<dbReference type="OMA" id="MRCKPAV"/>
<dbReference type="InterPro" id="IPR001005">
    <property type="entry name" value="SANT/Myb"/>
</dbReference>
<proteinExistence type="predicted"/>
<dbReference type="RefSeq" id="XP_010273109.1">
    <property type="nucleotide sequence ID" value="XM_010274807.2"/>
</dbReference>
<protein>
    <submittedName>
        <fullName evidence="9">Transcription factor LAF1-like</fullName>
    </submittedName>
</protein>
<keyword evidence="5" id="KW-0010">Activator</keyword>
<evidence type="ECO:0000256" key="7">
    <source>
        <dbReference type="ARBA" id="ARBA00023242"/>
    </source>
</evidence>
<dbReference type="GO" id="GO:0006355">
    <property type="term" value="P:regulation of DNA-templated transcription"/>
    <property type="evidence" value="ECO:0000318"/>
    <property type="project" value="GO_Central"/>
</dbReference>
<evidence type="ECO:0000256" key="6">
    <source>
        <dbReference type="ARBA" id="ARBA00023163"/>
    </source>
</evidence>
<organism evidence="8 9">
    <name type="scientific">Nelumbo nucifera</name>
    <name type="common">Sacred lotus</name>
    <dbReference type="NCBI Taxonomy" id="4432"/>
    <lineage>
        <taxon>Eukaryota</taxon>
        <taxon>Viridiplantae</taxon>
        <taxon>Streptophyta</taxon>
        <taxon>Embryophyta</taxon>
        <taxon>Tracheophyta</taxon>
        <taxon>Spermatophyta</taxon>
        <taxon>Magnoliopsida</taxon>
        <taxon>Proteales</taxon>
        <taxon>Nelumbonaceae</taxon>
        <taxon>Nelumbo</taxon>
    </lineage>
</organism>
<comment type="subcellular location">
    <subcellularLocation>
        <location evidence="1">Nucleus</location>
    </subcellularLocation>
</comment>
<dbReference type="Gene3D" id="1.10.10.60">
    <property type="entry name" value="Homeodomain-like"/>
    <property type="match status" value="2"/>
</dbReference>
<reference evidence="9" key="1">
    <citation type="submission" date="2025-08" db="UniProtKB">
        <authorList>
            <consortium name="RefSeq"/>
        </authorList>
    </citation>
    <scope>IDENTIFICATION</scope>
</reference>
<dbReference type="GO" id="GO:0005634">
    <property type="term" value="C:nucleus"/>
    <property type="evidence" value="ECO:0000318"/>
    <property type="project" value="GO_Central"/>
</dbReference>
<dbReference type="SMART" id="SM00717">
    <property type="entry name" value="SANT"/>
    <property type="match status" value="2"/>
</dbReference>
<dbReference type="FunFam" id="1.10.10.60:FF:000371">
    <property type="entry name" value="MYB transcription factor"/>
    <property type="match status" value="1"/>
</dbReference>
<dbReference type="FunCoup" id="A0A1U8BAG2">
    <property type="interactions" value="3"/>
</dbReference>
<dbReference type="AlphaFoldDB" id="A0A1U8BAG2"/>
<dbReference type="PANTHER" id="PTHR47997:SF11">
    <property type="entry name" value="TRANSCRIPTION FACTOR LAF1"/>
    <property type="match status" value="1"/>
</dbReference>
<evidence type="ECO:0000313" key="8">
    <source>
        <dbReference type="Proteomes" id="UP000189703"/>
    </source>
</evidence>
<dbReference type="OrthoDB" id="2143914at2759"/>
<evidence type="ECO:0000256" key="3">
    <source>
        <dbReference type="ARBA" id="ARBA00023015"/>
    </source>
</evidence>
<dbReference type="Pfam" id="PF00249">
    <property type="entry name" value="Myb_DNA-binding"/>
    <property type="match status" value="2"/>
</dbReference>
<sequence>MGCKSCDKPKPKHRKGLWSPEEDQRLRNYVLQHGHGCWSTVPIKAGLQRNGKSCRLRWINYLRPGLKHGVFTIQEEETILSLHRLLGNKWSQIAQHLPGRTDNEIKNFWNSYLKKKVMKVEALELAQINSQLLNSAPKTEEYSMQTINPNTQQVSSFQSFQQMEDSAVDADRSVPLPHAPDDKVALQSSLPRLLFAEWLSSDHINNRNFVNSGGTMAISSMMSDNSNPDYAFKHNLLRDDGQFGNEFRSGLSNGAATYNQKFPIQLEQEINHQIPAVGNGVFDFVSMSDICNDFNMTHDVIY</sequence>
<accession>A0A1U8BAG2</accession>
<keyword evidence="7" id="KW-0539">Nucleus</keyword>
<evidence type="ECO:0000256" key="2">
    <source>
        <dbReference type="ARBA" id="ARBA00022737"/>
    </source>
</evidence>
<dbReference type="KEGG" id="nnu:104608734"/>
<evidence type="ECO:0000256" key="4">
    <source>
        <dbReference type="ARBA" id="ARBA00023125"/>
    </source>
</evidence>
<dbReference type="PANTHER" id="PTHR47997">
    <property type="entry name" value="MYB DOMAIN PROTEIN 55"/>
    <property type="match status" value="1"/>
</dbReference>
<evidence type="ECO:0000256" key="5">
    <source>
        <dbReference type="ARBA" id="ARBA00023159"/>
    </source>
</evidence>
<dbReference type="InterPro" id="IPR009057">
    <property type="entry name" value="Homeodomain-like_sf"/>
</dbReference>
<dbReference type="InterPro" id="IPR017930">
    <property type="entry name" value="Myb_dom"/>
</dbReference>
<gene>
    <name evidence="9" type="primary">LOC104608734</name>
</gene>
<dbReference type="GO" id="GO:0000976">
    <property type="term" value="F:transcription cis-regulatory region binding"/>
    <property type="evidence" value="ECO:0000318"/>
    <property type="project" value="GO_Central"/>
</dbReference>
<dbReference type="GO" id="GO:0045893">
    <property type="term" value="P:positive regulation of DNA-templated transcription"/>
    <property type="evidence" value="ECO:0007669"/>
    <property type="project" value="UniProtKB-ARBA"/>
</dbReference>
<dbReference type="FunFam" id="1.10.10.60:FF:000077">
    <property type="entry name" value="MYB transcription factor"/>
    <property type="match status" value="1"/>
</dbReference>
<dbReference type="PROSITE" id="PS51294">
    <property type="entry name" value="HTH_MYB"/>
    <property type="match status" value="2"/>
</dbReference>
<evidence type="ECO:0000256" key="1">
    <source>
        <dbReference type="ARBA" id="ARBA00004123"/>
    </source>
</evidence>
<dbReference type="PROSITE" id="PS50090">
    <property type="entry name" value="MYB_LIKE"/>
    <property type="match status" value="2"/>
</dbReference>
<evidence type="ECO:0000313" key="9">
    <source>
        <dbReference type="RefSeq" id="XP_010273109.1"/>
    </source>
</evidence>
<dbReference type="InterPro" id="IPR051953">
    <property type="entry name" value="Plant_SW-associated_TFs"/>
</dbReference>
<keyword evidence="4" id="KW-0238">DNA-binding</keyword>
<keyword evidence="3" id="KW-0805">Transcription regulation</keyword>
<keyword evidence="8" id="KW-1185">Reference proteome</keyword>
<dbReference type="SUPFAM" id="SSF46689">
    <property type="entry name" value="Homeodomain-like"/>
    <property type="match status" value="1"/>
</dbReference>
<dbReference type="CDD" id="cd00167">
    <property type="entry name" value="SANT"/>
    <property type="match status" value="2"/>
</dbReference>
<dbReference type="eggNOG" id="KOG0048">
    <property type="taxonomic scope" value="Eukaryota"/>
</dbReference>
<dbReference type="Proteomes" id="UP000189703">
    <property type="component" value="Unplaced"/>
</dbReference>
<dbReference type="GeneID" id="104608734"/>
<keyword evidence="6" id="KW-0804">Transcription</keyword>
<keyword evidence="2" id="KW-0677">Repeat</keyword>
<name>A0A1U8BAG2_NELNU</name>